<dbReference type="AlphaFoldDB" id="A0A6T2HYL6"/>
<name>A0A6T2HYL6_9EUGL</name>
<sequence>MPRMKRPAEANSDVVPAAKRRASGAATCPAAADSDPAAKRKASAAAIAKLPTEARDRMDGARVCRCGEWAHNKSVSEAVTSLGGTMVPAMSRKVTHLLFDSMFYGDKLKAALDQAIPVIIVNKQWPKQGDADFKNLLRAGVNAATLPREQRIEWLRSQNKQVLQLLGRPSPIRDFKDLR</sequence>
<proteinExistence type="predicted"/>
<dbReference type="EMBL" id="HBJA01122984">
    <property type="protein sequence ID" value="CAE0831071.1"/>
    <property type="molecule type" value="Transcribed_RNA"/>
</dbReference>
<feature type="domain" description="BRCT" evidence="2">
    <location>
        <begin position="75"/>
        <end position="125"/>
    </location>
</feature>
<reference evidence="3" key="1">
    <citation type="submission" date="2021-01" db="EMBL/GenBank/DDBJ databases">
        <authorList>
            <person name="Corre E."/>
            <person name="Pelletier E."/>
            <person name="Niang G."/>
            <person name="Scheremetjew M."/>
            <person name="Finn R."/>
            <person name="Kale V."/>
            <person name="Holt S."/>
            <person name="Cochrane G."/>
            <person name="Meng A."/>
            <person name="Brown T."/>
            <person name="Cohen L."/>
        </authorList>
    </citation>
    <scope>NUCLEOTIDE SEQUENCE</scope>
    <source>
        <strain evidence="3">CCMP1594</strain>
    </source>
</reference>
<evidence type="ECO:0000313" key="3">
    <source>
        <dbReference type="EMBL" id="CAE0831071.1"/>
    </source>
</evidence>
<gene>
    <name evidence="3" type="ORF">EGYM00163_LOCUS42353</name>
    <name evidence="4" type="ORF">EGYM00163_LOCUS42354</name>
</gene>
<accession>A0A6T2HYL6</accession>
<feature type="compositionally biased region" description="Low complexity" evidence="1">
    <location>
        <begin position="23"/>
        <end position="35"/>
    </location>
</feature>
<evidence type="ECO:0000259" key="2">
    <source>
        <dbReference type="PROSITE" id="PS50172"/>
    </source>
</evidence>
<organism evidence="3">
    <name type="scientific">Eutreptiella gymnastica</name>
    <dbReference type="NCBI Taxonomy" id="73025"/>
    <lineage>
        <taxon>Eukaryota</taxon>
        <taxon>Discoba</taxon>
        <taxon>Euglenozoa</taxon>
        <taxon>Euglenida</taxon>
        <taxon>Spirocuta</taxon>
        <taxon>Euglenophyceae</taxon>
        <taxon>Eutreptiales</taxon>
        <taxon>Eutreptiaceae</taxon>
        <taxon>Eutreptiella</taxon>
    </lineage>
</organism>
<dbReference type="CDD" id="cd00027">
    <property type="entry name" value="BRCT"/>
    <property type="match status" value="1"/>
</dbReference>
<dbReference type="Gene3D" id="3.40.50.10190">
    <property type="entry name" value="BRCT domain"/>
    <property type="match status" value="1"/>
</dbReference>
<dbReference type="InterPro" id="IPR036420">
    <property type="entry name" value="BRCT_dom_sf"/>
</dbReference>
<dbReference type="SUPFAM" id="SSF52113">
    <property type="entry name" value="BRCT domain"/>
    <property type="match status" value="1"/>
</dbReference>
<dbReference type="InterPro" id="IPR001357">
    <property type="entry name" value="BRCT_dom"/>
</dbReference>
<evidence type="ECO:0000313" key="4">
    <source>
        <dbReference type="EMBL" id="CAE0831072.1"/>
    </source>
</evidence>
<dbReference type="Pfam" id="PF12738">
    <property type="entry name" value="PTCB-BRCT"/>
    <property type="match status" value="1"/>
</dbReference>
<dbReference type="EMBL" id="HBJA01122985">
    <property type="protein sequence ID" value="CAE0831072.1"/>
    <property type="molecule type" value="Transcribed_RNA"/>
</dbReference>
<evidence type="ECO:0000256" key="1">
    <source>
        <dbReference type="SAM" id="MobiDB-lite"/>
    </source>
</evidence>
<dbReference type="PROSITE" id="PS50172">
    <property type="entry name" value="BRCT"/>
    <property type="match status" value="1"/>
</dbReference>
<feature type="region of interest" description="Disordered" evidence="1">
    <location>
        <begin position="1"/>
        <end position="37"/>
    </location>
</feature>
<protein>
    <recommendedName>
        <fullName evidence="2">BRCT domain-containing protein</fullName>
    </recommendedName>
</protein>